<dbReference type="CDD" id="cd14265">
    <property type="entry name" value="UDPK_IM_like"/>
    <property type="match status" value="1"/>
</dbReference>
<evidence type="ECO:0000256" key="3">
    <source>
        <dbReference type="ARBA" id="ARBA00022475"/>
    </source>
</evidence>
<dbReference type="AlphaFoldDB" id="A0A7V3RFR0"/>
<evidence type="ECO:0000256" key="17">
    <source>
        <dbReference type="PIRSR" id="PIRSR600829-3"/>
    </source>
</evidence>
<dbReference type="GO" id="GO:0046872">
    <property type="term" value="F:metal ion binding"/>
    <property type="evidence" value="ECO:0007669"/>
    <property type="project" value="UniProtKB-KW"/>
</dbReference>
<keyword evidence="12 19" id="KW-0472">Membrane</keyword>
<feature type="active site" description="Proton acceptor" evidence="15">
    <location>
        <position position="65"/>
    </location>
</feature>
<dbReference type="GO" id="GO:0005524">
    <property type="term" value="F:ATP binding"/>
    <property type="evidence" value="ECO:0007669"/>
    <property type="project" value="UniProtKB-KW"/>
</dbReference>
<evidence type="ECO:0000256" key="19">
    <source>
        <dbReference type="SAM" id="Phobius"/>
    </source>
</evidence>
<keyword evidence="3" id="KW-1003">Cell membrane</keyword>
<evidence type="ECO:0000256" key="12">
    <source>
        <dbReference type="ARBA" id="ARBA00023136"/>
    </source>
</evidence>
<sequence>MKSRSLVDSFKYAFNGMVHVLKTQRNMKIHFTAAGAVVIVSLILQLEADEFLWIFLAITLVLMAETFNSFFEEFLDFVNPQYHESVKHMKDMAAGSVLTAAIFAVVVAVIIFGKKFGVDLSMDASLVLFGYLGFIFLLSLLSKGGKDGKDKGSSGR</sequence>
<name>A0A7V3RFR0_9BACT</name>
<evidence type="ECO:0000313" key="20">
    <source>
        <dbReference type="EMBL" id="HGE75790.1"/>
    </source>
</evidence>
<dbReference type="Gene3D" id="1.10.287.3610">
    <property type="match status" value="1"/>
</dbReference>
<dbReference type="PANTHER" id="PTHR34299:SF1">
    <property type="entry name" value="DIACYLGLYCEROL KINASE"/>
    <property type="match status" value="1"/>
</dbReference>
<feature type="transmembrane region" description="Helical" evidence="19">
    <location>
        <begin position="52"/>
        <end position="71"/>
    </location>
</feature>
<keyword evidence="18" id="KW-0460">Magnesium</keyword>
<evidence type="ECO:0000256" key="11">
    <source>
        <dbReference type="ARBA" id="ARBA00023098"/>
    </source>
</evidence>
<evidence type="ECO:0000256" key="14">
    <source>
        <dbReference type="ARBA" id="ARBA00023264"/>
    </source>
</evidence>
<dbReference type="InterPro" id="IPR000829">
    <property type="entry name" value="DAGK"/>
</dbReference>
<dbReference type="EMBL" id="DTPE01000268">
    <property type="protein sequence ID" value="HGE75790.1"/>
    <property type="molecule type" value="Genomic_DNA"/>
</dbReference>
<evidence type="ECO:0000256" key="8">
    <source>
        <dbReference type="ARBA" id="ARBA00022777"/>
    </source>
</evidence>
<reference evidence="20" key="1">
    <citation type="journal article" date="2020" name="mSystems">
        <title>Genome- and Community-Level Interaction Insights into Carbon Utilization and Element Cycling Functions of Hydrothermarchaeota in Hydrothermal Sediment.</title>
        <authorList>
            <person name="Zhou Z."/>
            <person name="Liu Y."/>
            <person name="Xu W."/>
            <person name="Pan J."/>
            <person name="Luo Z.H."/>
            <person name="Li M."/>
        </authorList>
    </citation>
    <scope>NUCLEOTIDE SEQUENCE [LARGE SCALE GENOMIC DNA]</scope>
    <source>
        <strain evidence="20">SpSt-966</strain>
    </source>
</reference>
<evidence type="ECO:0000256" key="4">
    <source>
        <dbReference type="ARBA" id="ARBA00022516"/>
    </source>
</evidence>
<keyword evidence="4" id="KW-0444">Lipid biosynthesis</keyword>
<keyword evidence="13" id="KW-0594">Phospholipid biosynthesis</keyword>
<keyword evidence="11" id="KW-0443">Lipid metabolism</keyword>
<organism evidence="20">
    <name type="scientific">Mesoaciditoga lauensis</name>
    <dbReference type="NCBI Taxonomy" id="1495039"/>
    <lineage>
        <taxon>Bacteria</taxon>
        <taxon>Thermotogati</taxon>
        <taxon>Thermotogota</taxon>
        <taxon>Thermotogae</taxon>
        <taxon>Mesoaciditogales</taxon>
        <taxon>Mesoaciditogaceae</taxon>
        <taxon>Mesoaciditoga</taxon>
    </lineage>
</organism>
<evidence type="ECO:0000256" key="13">
    <source>
        <dbReference type="ARBA" id="ARBA00023209"/>
    </source>
</evidence>
<feature type="transmembrane region" description="Helical" evidence="19">
    <location>
        <begin position="29"/>
        <end position="46"/>
    </location>
</feature>
<keyword evidence="7 17" id="KW-0547">Nucleotide-binding</keyword>
<dbReference type="InterPro" id="IPR036945">
    <property type="entry name" value="DAGK_sf"/>
</dbReference>
<gene>
    <name evidence="20" type="ORF">ENX73_06685</name>
</gene>
<feature type="binding site" evidence="16">
    <location>
        <position position="65"/>
    </location>
    <ligand>
        <name>substrate</name>
    </ligand>
</feature>
<protein>
    <submittedName>
        <fullName evidence="20">Diacylglycerol kinase family protein</fullName>
    </submittedName>
</protein>
<feature type="transmembrane region" description="Helical" evidence="19">
    <location>
        <begin position="92"/>
        <end position="112"/>
    </location>
</feature>
<accession>A0A7V3RFR0</accession>
<dbReference type="GO" id="GO:0016301">
    <property type="term" value="F:kinase activity"/>
    <property type="evidence" value="ECO:0007669"/>
    <property type="project" value="UniProtKB-KW"/>
</dbReference>
<evidence type="ECO:0000256" key="10">
    <source>
        <dbReference type="ARBA" id="ARBA00022989"/>
    </source>
</evidence>
<dbReference type="GO" id="GO:0008654">
    <property type="term" value="P:phospholipid biosynthetic process"/>
    <property type="evidence" value="ECO:0007669"/>
    <property type="project" value="UniProtKB-KW"/>
</dbReference>
<keyword evidence="10 19" id="KW-1133">Transmembrane helix</keyword>
<keyword evidence="18" id="KW-0479">Metal-binding</keyword>
<comment type="cofactor">
    <cofactor evidence="18">
        <name>Mg(2+)</name>
        <dbReference type="ChEBI" id="CHEBI:18420"/>
    </cofactor>
    <text evidence="18">Mn(2+), Zn(2+), Cd(2+) and Co(2+) support activity to lesser extents.</text>
</comment>
<feature type="binding site" evidence="18">
    <location>
        <position position="72"/>
    </location>
    <ligand>
        <name>a divalent metal cation</name>
        <dbReference type="ChEBI" id="CHEBI:60240"/>
    </ligand>
</feature>
<evidence type="ECO:0000256" key="5">
    <source>
        <dbReference type="ARBA" id="ARBA00022679"/>
    </source>
</evidence>
<dbReference type="Pfam" id="PF01219">
    <property type="entry name" value="DAGK_prokar"/>
    <property type="match status" value="1"/>
</dbReference>
<evidence type="ECO:0000256" key="1">
    <source>
        <dbReference type="ARBA" id="ARBA00004651"/>
    </source>
</evidence>
<feature type="binding site" evidence="17">
    <location>
        <position position="12"/>
    </location>
    <ligand>
        <name>ATP</name>
        <dbReference type="ChEBI" id="CHEBI:30616"/>
    </ligand>
</feature>
<keyword evidence="5" id="KW-0808">Transferase</keyword>
<evidence type="ECO:0000256" key="2">
    <source>
        <dbReference type="ARBA" id="ARBA00005967"/>
    </source>
</evidence>
<feature type="transmembrane region" description="Helical" evidence="19">
    <location>
        <begin position="124"/>
        <end position="141"/>
    </location>
</feature>
<evidence type="ECO:0000256" key="16">
    <source>
        <dbReference type="PIRSR" id="PIRSR600829-2"/>
    </source>
</evidence>
<evidence type="ECO:0000256" key="6">
    <source>
        <dbReference type="ARBA" id="ARBA00022692"/>
    </source>
</evidence>
<dbReference type="PANTHER" id="PTHR34299">
    <property type="entry name" value="DIACYLGLYCEROL KINASE"/>
    <property type="match status" value="1"/>
</dbReference>
<proteinExistence type="inferred from homology"/>
<dbReference type="GO" id="GO:0005886">
    <property type="term" value="C:plasma membrane"/>
    <property type="evidence" value="ECO:0007669"/>
    <property type="project" value="UniProtKB-SubCell"/>
</dbReference>
<keyword evidence="8 20" id="KW-0418">Kinase</keyword>
<feature type="binding site" evidence="17">
    <location>
        <position position="72"/>
    </location>
    <ligand>
        <name>ATP</name>
        <dbReference type="ChEBI" id="CHEBI:30616"/>
    </ligand>
</feature>
<feature type="binding site" evidence="17">
    <location>
        <begin position="90"/>
        <end position="91"/>
    </location>
    <ligand>
        <name>ATP</name>
        <dbReference type="ChEBI" id="CHEBI:30616"/>
    </ligand>
</feature>
<evidence type="ECO:0000256" key="7">
    <source>
        <dbReference type="ARBA" id="ARBA00022741"/>
    </source>
</evidence>
<keyword evidence="6 19" id="KW-0812">Transmembrane</keyword>
<dbReference type="InterPro" id="IPR033717">
    <property type="entry name" value="UDPK"/>
</dbReference>
<evidence type="ECO:0000256" key="18">
    <source>
        <dbReference type="PIRSR" id="PIRSR600829-4"/>
    </source>
</evidence>
<comment type="similarity">
    <text evidence="2">Belongs to the bacterial diacylglycerol kinase family.</text>
</comment>
<evidence type="ECO:0000256" key="15">
    <source>
        <dbReference type="PIRSR" id="PIRSR600829-1"/>
    </source>
</evidence>
<evidence type="ECO:0000256" key="9">
    <source>
        <dbReference type="ARBA" id="ARBA00022840"/>
    </source>
</evidence>
<keyword evidence="14" id="KW-1208">Phospholipid metabolism</keyword>
<comment type="caution">
    <text evidence="20">The sequence shown here is derived from an EMBL/GenBank/DDBJ whole genome shotgun (WGS) entry which is preliminary data.</text>
</comment>
<comment type="subcellular location">
    <subcellularLocation>
        <location evidence="1">Cell membrane</location>
        <topology evidence="1">Multi-pass membrane protein</topology>
    </subcellularLocation>
</comment>
<keyword evidence="9 17" id="KW-0067">ATP-binding</keyword>